<dbReference type="Proteomes" id="UP000000768">
    <property type="component" value="Chromosome 1"/>
</dbReference>
<dbReference type="PANTHER" id="PTHR45023:SF15">
    <property type="entry name" value="OS07G0575233 PROTEIN"/>
    <property type="match status" value="1"/>
</dbReference>
<feature type="compositionally biased region" description="Polar residues" evidence="1">
    <location>
        <begin position="242"/>
        <end position="251"/>
    </location>
</feature>
<feature type="compositionally biased region" description="Polar residues" evidence="1">
    <location>
        <begin position="76"/>
        <end position="98"/>
    </location>
</feature>
<dbReference type="InParanoid" id="A0A1Z5S8G6"/>
<feature type="region of interest" description="Disordered" evidence="1">
    <location>
        <begin position="74"/>
        <end position="123"/>
    </location>
</feature>
<proteinExistence type="predicted"/>
<feature type="compositionally biased region" description="Polar residues" evidence="1">
    <location>
        <begin position="25"/>
        <end position="38"/>
    </location>
</feature>
<dbReference type="EMBL" id="CM000760">
    <property type="protein sequence ID" value="OQU92035.1"/>
    <property type="molecule type" value="Genomic_DNA"/>
</dbReference>
<dbReference type="Gramene" id="OQU92035">
    <property type="protein sequence ID" value="OQU92035"/>
    <property type="gene ID" value="SORBI_3001G278650"/>
</dbReference>
<protein>
    <recommendedName>
        <fullName evidence="4">No apical meristem-associated C-terminal domain-containing protein</fullName>
    </recommendedName>
</protein>
<evidence type="ECO:0000256" key="1">
    <source>
        <dbReference type="SAM" id="MobiDB-lite"/>
    </source>
</evidence>
<feature type="compositionally biased region" description="Basic and acidic residues" evidence="1">
    <location>
        <begin position="256"/>
        <end position="267"/>
    </location>
</feature>
<keyword evidence="3" id="KW-1185">Reference proteome</keyword>
<evidence type="ECO:0000313" key="2">
    <source>
        <dbReference type="EMBL" id="OQU92035.1"/>
    </source>
</evidence>
<accession>A0A1Z5S8G6</accession>
<dbReference type="AlphaFoldDB" id="A0A1Z5S8G6"/>
<dbReference type="STRING" id="4558.A0A1Z5S8G6"/>
<reference evidence="3" key="2">
    <citation type="journal article" date="2018" name="Plant J.">
        <title>The Sorghum bicolor reference genome: improved assembly, gene annotations, a transcriptome atlas, and signatures of genome organization.</title>
        <authorList>
            <person name="McCormick R.F."/>
            <person name="Truong S.K."/>
            <person name="Sreedasyam A."/>
            <person name="Jenkins J."/>
            <person name="Shu S."/>
            <person name="Sims D."/>
            <person name="Kennedy M."/>
            <person name="Amirebrahimi M."/>
            <person name="Weers B.D."/>
            <person name="McKinley B."/>
            <person name="Mattison A."/>
            <person name="Morishige D.T."/>
            <person name="Grimwood J."/>
            <person name="Schmutz J."/>
            <person name="Mullet J.E."/>
        </authorList>
    </citation>
    <scope>NUCLEOTIDE SEQUENCE [LARGE SCALE GENOMIC DNA]</scope>
    <source>
        <strain evidence="3">cv. BTx623</strain>
    </source>
</reference>
<feature type="region of interest" description="Disordered" evidence="1">
    <location>
        <begin position="231"/>
        <end position="290"/>
    </location>
</feature>
<evidence type="ECO:0008006" key="4">
    <source>
        <dbReference type="Google" id="ProtNLM"/>
    </source>
</evidence>
<feature type="region of interest" description="Disordered" evidence="1">
    <location>
        <begin position="16"/>
        <end position="60"/>
    </location>
</feature>
<sequence length="348" mass="38966">MAGILINFNPFGPPGVHPPYGHSPHTFQGVPQQGSWQQAPPPSFQGFHLQESLGASASNRSPPVLQFGNLGGAAANTCSHGSESSSRYSAQQEKQSVNIEDLSASSEEEEEEPKRRQRINWTPEENGRKGEYYWKAVATEFNNNAPKNSHKRTIRQLMKHWGDVKRDITKFSGAYARAMNARSSGQSDDMVLKAAHEFFKNGNNGRSFIYEYLWEVAKEMPKWRRIIKEESTSKRTKVSKSGAYTSSSNQDTEGETMSREVRPEGQKKAKARLKGAGKSAAPSPLSNQPSQNMVMYHEAMTMKAKSARAKKYNTYLKMLAIDTSNFNEKEKTRHDSILDQIAKDLAED</sequence>
<gene>
    <name evidence="2" type="ORF">SORBI_3001G278650</name>
</gene>
<dbReference type="PANTHER" id="PTHR45023">
    <property type="match status" value="1"/>
</dbReference>
<name>A0A1Z5S8G6_SORBI</name>
<dbReference type="OMA" id="ILYHEAM"/>
<organism evidence="2 3">
    <name type="scientific">Sorghum bicolor</name>
    <name type="common">Sorghum</name>
    <name type="synonym">Sorghum vulgare</name>
    <dbReference type="NCBI Taxonomy" id="4558"/>
    <lineage>
        <taxon>Eukaryota</taxon>
        <taxon>Viridiplantae</taxon>
        <taxon>Streptophyta</taxon>
        <taxon>Embryophyta</taxon>
        <taxon>Tracheophyta</taxon>
        <taxon>Spermatophyta</taxon>
        <taxon>Magnoliopsida</taxon>
        <taxon>Liliopsida</taxon>
        <taxon>Poales</taxon>
        <taxon>Poaceae</taxon>
        <taxon>PACMAD clade</taxon>
        <taxon>Panicoideae</taxon>
        <taxon>Andropogonodae</taxon>
        <taxon>Andropogoneae</taxon>
        <taxon>Sorghinae</taxon>
        <taxon>Sorghum</taxon>
    </lineage>
</organism>
<evidence type="ECO:0000313" key="3">
    <source>
        <dbReference type="Proteomes" id="UP000000768"/>
    </source>
</evidence>
<reference evidence="2 3" key="1">
    <citation type="journal article" date="2009" name="Nature">
        <title>The Sorghum bicolor genome and the diversification of grasses.</title>
        <authorList>
            <person name="Paterson A.H."/>
            <person name="Bowers J.E."/>
            <person name="Bruggmann R."/>
            <person name="Dubchak I."/>
            <person name="Grimwood J."/>
            <person name="Gundlach H."/>
            <person name="Haberer G."/>
            <person name="Hellsten U."/>
            <person name="Mitros T."/>
            <person name="Poliakov A."/>
            <person name="Schmutz J."/>
            <person name="Spannagl M."/>
            <person name="Tang H."/>
            <person name="Wang X."/>
            <person name="Wicker T."/>
            <person name="Bharti A.K."/>
            <person name="Chapman J."/>
            <person name="Feltus F.A."/>
            <person name="Gowik U."/>
            <person name="Grigoriev I.V."/>
            <person name="Lyons E."/>
            <person name="Maher C.A."/>
            <person name="Martis M."/>
            <person name="Narechania A."/>
            <person name="Otillar R.P."/>
            <person name="Penning B.W."/>
            <person name="Salamov A.A."/>
            <person name="Wang Y."/>
            <person name="Zhang L."/>
            <person name="Carpita N.C."/>
            <person name="Freeling M."/>
            <person name="Gingle A.R."/>
            <person name="Hash C.T."/>
            <person name="Keller B."/>
            <person name="Klein P."/>
            <person name="Kresovich S."/>
            <person name="McCann M.C."/>
            <person name="Ming R."/>
            <person name="Peterson D.G."/>
            <person name="Mehboob-ur-Rahman"/>
            <person name="Ware D."/>
            <person name="Westhoff P."/>
            <person name="Mayer K.F."/>
            <person name="Messing J."/>
            <person name="Rokhsar D.S."/>
        </authorList>
    </citation>
    <scope>NUCLEOTIDE SEQUENCE [LARGE SCALE GENOMIC DNA]</scope>
    <source>
        <strain evidence="3">cv. BTx623</strain>
    </source>
</reference>